<feature type="domain" description="Coenzyme Q-binding protein COQ10 START" evidence="1">
    <location>
        <begin position="19"/>
        <end position="149"/>
    </location>
</feature>
<dbReference type="PANTHER" id="PTHR12901">
    <property type="entry name" value="SPERM PROTEIN HOMOLOG"/>
    <property type="match status" value="1"/>
</dbReference>
<reference evidence="2" key="1">
    <citation type="submission" date="2018-06" db="EMBL/GenBank/DDBJ databases">
        <authorList>
            <person name="Zhirakovskaya E."/>
        </authorList>
    </citation>
    <scope>NUCLEOTIDE SEQUENCE</scope>
</reference>
<dbReference type="InterPro" id="IPR023393">
    <property type="entry name" value="START-like_dom_sf"/>
</dbReference>
<dbReference type="GO" id="GO:0045333">
    <property type="term" value="P:cellular respiration"/>
    <property type="evidence" value="ECO:0007669"/>
    <property type="project" value="InterPro"/>
</dbReference>
<dbReference type="Pfam" id="PF03364">
    <property type="entry name" value="Polyketide_cyc"/>
    <property type="match status" value="1"/>
</dbReference>
<dbReference type="CDD" id="cd07813">
    <property type="entry name" value="COQ10p_like"/>
    <property type="match status" value="1"/>
</dbReference>
<organism evidence="2">
    <name type="scientific">hydrothermal vent metagenome</name>
    <dbReference type="NCBI Taxonomy" id="652676"/>
    <lineage>
        <taxon>unclassified sequences</taxon>
        <taxon>metagenomes</taxon>
        <taxon>ecological metagenomes</taxon>
    </lineage>
</organism>
<evidence type="ECO:0000313" key="2">
    <source>
        <dbReference type="EMBL" id="VAW17484.1"/>
    </source>
</evidence>
<proteinExistence type="predicted"/>
<dbReference type="PANTHER" id="PTHR12901:SF10">
    <property type="entry name" value="COENZYME Q-BINDING PROTEIN COQ10, MITOCHONDRIAL"/>
    <property type="match status" value="1"/>
</dbReference>
<accession>A0A3B0U9U4</accession>
<sequence>MPSRGKKTKLPKQHLIYLVPWSAAQMFDLVADAESYGEFMPGCRGVAVHSRRFTGAVEYLDAEMRVGYRLIEERITCRVELDRARLEIRVENAGGPLRYLTNAWVFHQREGGGCEIEFDIDFALKSRTLSFVINGIFDHVFQYMIEALETRAALIYGQPTQPHLLDPSAPNLPKPG</sequence>
<dbReference type="AlphaFoldDB" id="A0A3B0U9U4"/>
<dbReference type="Gene3D" id="3.30.530.20">
    <property type="match status" value="1"/>
</dbReference>
<dbReference type="GO" id="GO:0048039">
    <property type="term" value="F:ubiquinone binding"/>
    <property type="evidence" value="ECO:0007669"/>
    <property type="project" value="InterPro"/>
</dbReference>
<protein>
    <recommendedName>
        <fullName evidence="1">Coenzyme Q-binding protein COQ10 START domain-containing protein</fullName>
    </recommendedName>
</protein>
<dbReference type="SUPFAM" id="SSF55961">
    <property type="entry name" value="Bet v1-like"/>
    <property type="match status" value="1"/>
</dbReference>
<name>A0A3B0U9U4_9ZZZZ</name>
<dbReference type="InterPro" id="IPR044996">
    <property type="entry name" value="COQ10-like"/>
</dbReference>
<dbReference type="EMBL" id="UOEM01000105">
    <property type="protein sequence ID" value="VAW17484.1"/>
    <property type="molecule type" value="Genomic_DNA"/>
</dbReference>
<evidence type="ECO:0000259" key="1">
    <source>
        <dbReference type="Pfam" id="PF03364"/>
    </source>
</evidence>
<gene>
    <name evidence="2" type="ORF">MNBD_ALPHA09-493</name>
</gene>
<dbReference type="InterPro" id="IPR005031">
    <property type="entry name" value="COQ10_START"/>
</dbReference>